<keyword evidence="3 7" id="KW-0328">Glycosyltransferase</keyword>
<dbReference type="Pfam" id="PF01531">
    <property type="entry name" value="Glyco_transf_11"/>
    <property type="match status" value="1"/>
</dbReference>
<accession>A0AAD1T5A3</accession>
<evidence type="ECO:0000256" key="7">
    <source>
        <dbReference type="RuleBase" id="RU363129"/>
    </source>
</evidence>
<dbReference type="PANTHER" id="PTHR11927:SF9">
    <property type="entry name" value="L-FUCOSYLTRANSFERASE"/>
    <property type="match status" value="1"/>
</dbReference>
<comment type="subcellular location">
    <subcellularLocation>
        <location evidence="1 7">Golgi apparatus</location>
        <location evidence="1 7">Golgi stack membrane</location>
        <topology evidence="1 7">Single-pass type II membrane protein</topology>
    </subcellularLocation>
</comment>
<dbReference type="AlphaFoldDB" id="A0AAD1T5A3"/>
<dbReference type="Proteomes" id="UP001295444">
    <property type="component" value="Chromosome 10"/>
</dbReference>
<evidence type="ECO:0000256" key="6">
    <source>
        <dbReference type="ARBA" id="ARBA00043729"/>
    </source>
</evidence>
<comment type="pathway">
    <text evidence="2 7">Protein modification; protein glycosylation.</text>
</comment>
<evidence type="ECO:0000256" key="4">
    <source>
        <dbReference type="ARBA" id="ARBA00022679"/>
    </source>
</evidence>
<keyword evidence="7" id="KW-0325">Glycoprotein</keyword>
<comment type="similarity">
    <text evidence="7">Belongs to the glycosyltransferase 11 family.</text>
</comment>
<dbReference type="InterPro" id="IPR002516">
    <property type="entry name" value="Glyco_trans_11"/>
</dbReference>
<sequence length="294" mass="34021">MATAATKSPHSGMMTITAGGRLGNFMGEYATLYVLARLNGHQAYILPRMHDQLSRIFKIRLPMIHQEIVDRIKWIDYRLTYRMNPEYMNIQGEYVRLNGYPCSWTVYHNIKDEILKEFSFHEWIKEESYAYLANVQGNKKNVTFVGVHVRRGDYVNIMQTRKGVVADKEYFQKSMDYFRNKYQNPIFVVTSNGMDWCKENIDNSLGDVHFAGDGKEVSPGRDFALLAHCNHTIMTIGTFGYWAGYLVGGETIYLANYSLGDFTEHKIRINNAFFLPEWIGIPANLSRFMKKSNP</sequence>
<evidence type="ECO:0000313" key="9">
    <source>
        <dbReference type="Proteomes" id="UP001295444"/>
    </source>
</evidence>
<dbReference type="PANTHER" id="PTHR11927">
    <property type="entry name" value="GALACTOSIDE 2-L-FUCOSYLTRANSFERASE"/>
    <property type="match status" value="1"/>
</dbReference>
<name>A0AAD1T5A3_PELCU</name>
<evidence type="ECO:0000313" key="8">
    <source>
        <dbReference type="EMBL" id="CAH2318890.1"/>
    </source>
</evidence>
<keyword evidence="5 7" id="KW-0812">Transmembrane</keyword>
<protein>
    <recommendedName>
        <fullName evidence="7">L-Fucosyltransferase</fullName>
        <ecNumber evidence="7">2.4.1.-</ecNumber>
    </recommendedName>
</protein>
<organism evidence="8 9">
    <name type="scientific">Pelobates cultripes</name>
    <name type="common">Western spadefoot toad</name>
    <dbReference type="NCBI Taxonomy" id="61616"/>
    <lineage>
        <taxon>Eukaryota</taxon>
        <taxon>Metazoa</taxon>
        <taxon>Chordata</taxon>
        <taxon>Craniata</taxon>
        <taxon>Vertebrata</taxon>
        <taxon>Euteleostomi</taxon>
        <taxon>Amphibia</taxon>
        <taxon>Batrachia</taxon>
        <taxon>Anura</taxon>
        <taxon>Pelobatoidea</taxon>
        <taxon>Pelobatidae</taxon>
        <taxon>Pelobates</taxon>
    </lineage>
</organism>
<gene>
    <name evidence="8" type="ORF">PECUL_23A031974</name>
</gene>
<keyword evidence="7" id="KW-0333">Golgi apparatus</keyword>
<dbReference type="CDD" id="cd11301">
    <property type="entry name" value="Fut1_Fut2_like"/>
    <property type="match status" value="1"/>
</dbReference>
<evidence type="ECO:0000256" key="2">
    <source>
        <dbReference type="ARBA" id="ARBA00004922"/>
    </source>
</evidence>
<evidence type="ECO:0000256" key="5">
    <source>
        <dbReference type="ARBA" id="ARBA00022968"/>
    </source>
</evidence>
<keyword evidence="4 7" id="KW-0808">Transferase</keyword>
<dbReference type="GO" id="GO:0032580">
    <property type="term" value="C:Golgi cisterna membrane"/>
    <property type="evidence" value="ECO:0007669"/>
    <property type="project" value="UniProtKB-SubCell"/>
</dbReference>
<evidence type="ECO:0000256" key="3">
    <source>
        <dbReference type="ARBA" id="ARBA00022676"/>
    </source>
</evidence>
<evidence type="ECO:0000256" key="1">
    <source>
        <dbReference type="ARBA" id="ARBA00004447"/>
    </source>
</evidence>
<keyword evidence="9" id="KW-1185">Reference proteome</keyword>
<dbReference type="EMBL" id="OW240921">
    <property type="protein sequence ID" value="CAH2318890.1"/>
    <property type="molecule type" value="Genomic_DNA"/>
</dbReference>
<proteinExistence type="inferred from homology"/>
<comment type="catalytic activity">
    <reaction evidence="6">
        <text>a ganglioside GM1 + GDP-beta-L-fucose = a ganglioside Fuc-GM1 + GDP + H(+)</text>
        <dbReference type="Rhea" id="RHEA:48292"/>
        <dbReference type="ChEBI" id="CHEBI:15378"/>
        <dbReference type="ChEBI" id="CHEBI:57273"/>
        <dbReference type="ChEBI" id="CHEBI:58189"/>
        <dbReference type="ChEBI" id="CHEBI:82639"/>
        <dbReference type="ChEBI" id="CHEBI:90189"/>
    </reaction>
    <physiologicalReaction direction="left-to-right" evidence="6">
        <dbReference type="Rhea" id="RHEA:48293"/>
    </physiologicalReaction>
</comment>
<keyword evidence="5 7" id="KW-0735">Signal-anchor</keyword>
<reference evidence="8" key="1">
    <citation type="submission" date="2022-03" db="EMBL/GenBank/DDBJ databases">
        <authorList>
            <person name="Alioto T."/>
            <person name="Alioto T."/>
            <person name="Gomez Garrido J."/>
        </authorList>
    </citation>
    <scope>NUCLEOTIDE SEQUENCE</scope>
</reference>
<dbReference type="GO" id="GO:0005975">
    <property type="term" value="P:carbohydrate metabolic process"/>
    <property type="evidence" value="ECO:0007669"/>
    <property type="project" value="InterPro"/>
</dbReference>
<dbReference type="GO" id="GO:0008107">
    <property type="term" value="F:galactoside 2-alpha-L-fucosyltransferase activity"/>
    <property type="evidence" value="ECO:0007669"/>
    <property type="project" value="InterPro"/>
</dbReference>
<dbReference type="EC" id="2.4.1.-" evidence="7"/>